<organism evidence="1 2">
    <name type="scientific">Streptomyces flaveus</name>
    <dbReference type="NCBI Taxonomy" id="66370"/>
    <lineage>
        <taxon>Bacteria</taxon>
        <taxon>Bacillati</taxon>
        <taxon>Actinomycetota</taxon>
        <taxon>Actinomycetes</taxon>
        <taxon>Kitasatosporales</taxon>
        <taxon>Streptomycetaceae</taxon>
        <taxon>Streptomyces</taxon>
        <taxon>Streptomyces aurantiacus group</taxon>
    </lineage>
</organism>
<reference evidence="1" key="2">
    <citation type="submission" date="2020-09" db="EMBL/GenBank/DDBJ databases">
        <authorList>
            <person name="Sun Q."/>
            <person name="Ohkuma M."/>
        </authorList>
    </citation>
    <scope>NUCLEOTIDE SEQUENCE</scope>
    <source>
        <strain evidence="1">JCM 3035</strain>
    </source>
</reference>
<comment type="caution">
    <text evidence="1">The sequence shown here is derived from an EMBL/GenBank/DDBJ whole genome shotgun (WGS) entry which is preliminary data.</text>
</comment>
<keyword evidence="2" id="KW-1185">Reference proteome</keyword>
<sequence>MRGRVTASATRRRFWSPETASSVTAELGPAIQSALTAGRPICIDVRVSFDPIPPEGKAIMGGSPFGVIEKITLATG</sequence>
<reference evidence="1" key="1">
    <citation type="journal article" date="2014" name="Int. J. Syst. Evol. Microbiol.">
        <title>Complete genome sequence of Corynebacterium casei LMG S-19264T (=DSM 44701T), isolated from a smear-ripened cheese.</title>
        <authorList>
            <consortium name="US DOE Joint Genome Institute (JGI-PGF)"/>
            <person name="Walter F."/>
            <person name="Albersmeier A."/>
            <person name="Kalinowski J."/>
            <person name="Ruckert C."/>
        </authorList>
    </citation>
    <scope>NUCLEOTIDE SEQUENCE</scope>
    <source>
        <strain evidence="1">JCM 3035</strain>
    </source>
</reference>
<name>A0A917QNH0_9ACTN</name>
<dbReference type="AlphaFoldDB" id="A0A917QNH0"/>
<evidence type="ECO:0000313" key="2">
    <source>
        <dbReference type="Proteomes" id="UP000637788"/>
    </source>
</evidence>
<evidence type="ECO:0000313" key="1">
    <source>
        <dbReference type="EMBL" id="GGK60231.1"/>
    </source>
</evidence>
<proteinExistence type="predicted"/>
<dbReference type="Proteomes" id="UP000637788">
    <property type="component" value="Unassembled WGS sequence"/>
</dbReference>
<dbReference type="EMBL" id="BMPQ01000004">
    <property type="protein sequence ID" value="GGK60231.1"/>
    <property type="molecule type" value="Genomic_DNA"/>
</dbReference>
<protein>
    <submittedName>
        <fullName evidence="1">Uncharacterized protein</fullName>
    </submittedName>
</protein>
<accession>A0A917QNH0</accession>
<gene>
    <name evidence="1" type="ORF">GCM10010094_20750</name>
</gene>